<dbReference type="InterPro" id="IPR023796">
    <property type="entry name" value="Serpin_dom"/>
</dbReference>
<evidence type="ECO:0000313" key="5">
    <source>
        <dbReference type="Proteomes" id="UP000011083"/>
    </source>
</evidence>
<dbReference type="GO" id="GO:0005615">
    <property type="term" value="C:extracellular space"/>
    <property type="evidence" value="ECO:0007669"/>
    <property type="project" value="InterPro"/>
</dbReference>
<evidence type="ECO:0000313" key="4">
    <source>
        <dbReference type="EMBL" id="ELR17761.1"/>
    </source>
</evidence>
<dbReference type="GeneID" id="14917990"/>
<reference evidence="4 5" key="1">
    <citation type="journal article" date="2013" name="Genome Biol.">
        <title>Genome of Acanthamoeba castellanii highlights extensive lateral gene transfer and early evolution of tyrosine kinase signaling.</title>
        <authorList>
            <person name="Clarke M."/>
            <person name="Lohan A.J."/>
            <person name="Liu B."/>
            <person name="Lagkouvardos I."/>
            <person name="Roy S."/>
            <person name="Zafar N."/>
            <person name="Bertelli C."/>
            <person name="Schilde C."/>
            <person name="Kianianmomeni A."/>
            <person name="Burglin T.R."/>
            <person name="Frech C."/>
            <person name="Turcotte B."/>
            <person name="Kopec K.O."/>
            <person name="Synnott J.M."/>
            <person name="Choo C."/>
            <person name="Paponov I."/>
            <person name="Finkler A."/>
            <person name="Soon Heng Tan C."/>
            <person name="Hutchins A.P."/>
            <person name="Weinmeier T."/>
            <person name="Rattei T."/>
            <person name="Chu J.S."/>
            <person name="Gimenez G."/>
            <person name="Irimia M."/>
            <person name="Rigden D.J."/>
            <person name="Fitzpatrick D.A."/>
            <person name="Lorenzo-Morales J."/>
            <person name="Bateman A."/>
            <person name="Chiu C.H."/>
            <person name="Tang P."/>
            <person name="Hegemann P."/>
            <person name="Fromm H."/>
            <person name="Raoult D."/>
            <person name="Greub G."/>
            <person name="Miranda-Saavedra D."/>
            <person name="Chen N."/>
            <person name="Nash P."/>
            <person name="Ginger M.L."/>
            <person name="Horn M."/>
            <person name="Schaap P."/>
            <person name="Caler L."/>
            <person name="Loftus B."/>
        </authorList>
    </citation>
    <scope>NUCLEOTIDE SEQUENCE [LARGE SCALE GENOMIC DNA]</scope>
    <source>
        <strain evidence="4 5">Neff</strain>
    </source>
</reference>
<dbReference type="InterPro" id="IPR023795">
    <property type="entry name" value="Serpin_CS"/>
</dbReference>
<dbReference type="RefSeq" id="XP_004339774.1">
    <property type="nucleotide sequence ID" value="XM_004339726.1"/>
</dbReference>
<dbReference type="SMART" id="SM00093">
    <property type="entry name" value="SERPIN"/>
    <property type="match status" value="1"/>
</dbReference>
<dbReference type="Gene3D" id="2.30.39.10">
    <property type="entry name" value="Alpha-1-antitrypsin, domain 1"/>
    <property type="match status" value="1"/>
</dbReference>
<dbReference type="STRING" id="1257118.L8H047"/>
<organism evidence="4 5">
    <name type="scientific">Acanthamoeba castellanii (strain ATCC 30010 / Neff)</name>
    <dbReference type="NCBI Taxonomy" id="1257118"/>
    <lineage>
        <taxon>Eukaryota</taxon>
        <taxon>Amoebozoa</taxon>
        <taxon>Discosea</taxon>
        <taxon>Longamoebia</taxon>
        <taxon>Centramoebida</taxon>
        <taxon>Acanthamoebidae</taxon>
        <taxon>Acanthamoeba</taxon>
    </lineage>
</organism>
<comment type="similarity">
    <text evidence="1 2">Belongs to the serpin family.</text>
</comment>
<dbReference type="SUPFAM" id="SSF56574">
    <property type="entry name" value="Serpins"/>
    <property type="match status" value="1"/>
</dbReference>
<accession>L8H047</accession>
<dbReference type="InterPro" id="IPR042185">
    <property type="entry name" value="Serpin_sf_2"/>
</dbReference>
<dbReference type="Pfam" id="PF00079">
    <property type="entry name" value="Serpin"/>
    <property type="match status" value="1"/>
</dbReference>
<proteinExistence type="inferred from homology"/>
<dbReference type="Proteomes" id="UP000011083">
    <property type="component" value="Unassembled WGS sequence"/>
</dbReference>
<dbReference type="InterPro" id="IPR042178">
    <property type="entry name" value="Serpin_sf_1"/>
</dbReference>
<dbReference type="SMR" id="L8H047"/>
<dbReference type="PANTHER" id="PTHR11461:SF211">
    <property type="entry name" value="GH10112P-RELATED"/>
    <property type="match status" value="1"/>
</dbReference>
<protein>
    <submittedName>
        <fullName evidence="4">Serpin (Serine proteinase inhibitor) superfamily protein</fullName>
    </submittedName>
</protein>
<dbReference type="InterPro" id="IPR000215">
    <property type="entry name" value="Serpin_fam"/>
</dbReference>
<gene>
    <name evidence="4" type="ORF">ACA1_065810</name>
</gene>
<sequence length="392" mass="42252">MDRSTSTAAGTAISDAGLKLTTNLLSELVPHNCHVDKDVLISPLGVQLALALALEGAAEQTAAQLRLAVGYGPDASQEQVHADMASLAAALRDGEAQLAVANALWVDSKLPIDPAFVARAAELVAKARNVDFAQGDAVRSRINGWVAEKTNHKINHLLAAGSVTPDTRLIVTNAIHFKAVWQHKFKHQNTNAAPFHTLGGGGDLQVQMMRQSSNLAHASFKTHAAVSLPYKDSHLRMLILLPHDNSVEALFNVHASLVGLRGQYEQLSVKPVELALPRFEINAEFELSSVLQSLGVTDPFGMSADFSALTTTDAAGKELRIDQVIHKTFIKVDEEGTEAAAATAVVVRRKRKAARSEEQFVVDRPFVFAIYHALLHCPVFVGQVARPNTRGQ</sequence>
<dbReference type="VEuPathDB" id="AmoebaDB:ACA1_065810"/>
<feature type="domain" description="Serpin" evidence="3">
    <location>
        <begin position="22"/>
        <end position="387"/>
    </location>
</feature>
<keyword evidence="5" id="KW-1185">Reference proteome</keyword>
<dbReference type="PROSITE" id="PS00284">
    <property type="entry name" value="SERPIN"/>
    <property type="match status" value="1"/>
</dbReference>
<dbReference type="InterPro" id="IPR036186">
    <property type="entry name" value="Serpin_sf"/>
</dbReference>
<name>L8H047_ACACF</name>
<dbReference type="GO" id="GO:0004867">
    <property type="term" value="F:serine-type endopeptidase inhibitor activity"/>
    <property type="evidence" value="ECO:0007669"/>
    <property type="project" value="InterPro"/>
</dbReference>
<dbReference type="CDD" id="cd19590">
    <property type="entry name" value="serpin_thermopin-like"/>
    <property type="match status" value="1"/>
</dbReference>
<dbReference type="OMA" id="CQVPTMY"/>
<dbReference type="EMBL" id="KB007974">
    <property type="protein sequence ID" value="ELR17761.1"/>
    <property type="molecule type" value="Genomic_DNA"/>
</dbReference>
<dbReference type="KEGG" id="acan:ACA1_065810"/>
<evidence type="ECO:0000256" key="2">
    <source>
        <dbReference type="RuleBase" id="RU000411"/>
    </source>
</evidence>
<evidence type="ECO:0000256" key="1">
    <source>
        <dbReference type="ARBA" id="ARBA00009500"/>
    </source>
</evidence>
<dbReference type="PANTHER" id="PTHR11461">
    <property type="entry name" value="SERINE PROTEASE INHIBITOR, SERPIN"/>
    <property type="match status" value="1"/>
</dbReference>
<dbReference type="AlphaFoldDB" id="L8H047"/>
<dbReference type="Gene3D" id="3.30.497.10">
    <property type="entry name" value="Antithrombin, subunit I, domain 2"/>
    <property type="match status" value="1"/>
</dbReference>
<evidence type="ECO:0000259" key="3">
    <source>
        <dbReference type="SMART" id="SM00093"/>
    </source>
</evidence>
<dbReference type="OrthoDB" id="671595at2759"/>